<dbReference type="RefSeq" id="WP_215341113.1">
    <property type="nucleotide sequence ID" value="NZ_JAGSGD010000001.1"/>
</dbReference>
<dbReference type="PANTHER" id="PTHR43767:SF1">
    <property type="entry name" value="NONRIBOSOMAL PEPTIDE SYNTHASE PES1 (EUROFUNG)-RELATED"/>
    <property type="match status" value="1"/>
</dbReference>
<dbReference type="PANTHER" id="PTHR43767">
    <property type="entry name" value="LONG-CHAIN-FATTY-ACID--COA LIGASE"/>
    <property type="match status" value="1"/>
</dbReference>
<proteinExistence type="predicted"/>
<dbReference type="InterPro" id="IPR042099">
    <property type="entry name" value="ANL_N_sf"/>
</dbReference>
<keyword evidence="4" id="KW-0436">Ligase</keyword>
<name>A0A941HW05_9CAUL</name>
<reference evidence="4" key="1">
    <citation type="submission" date="2021-04" db="EMBL/GenBank/DDBJ databases">
        <title>Draft genome assembly of strain Phenylobacterium sp. 20VBR1 using MiniION and Illumina platforms.</title>
        <authorList>
            <person name="Thomas F.A."/>
            <person name="Krishnan K.P."/>
            <person name="Sinha R.K."/>
        </authorList>
    </citation>
    <scope>NUCLEOTIDE SEQUENCE</scope>
    <source>
        <strain evidence="4">20VBR1</strain>
    </source>
</reference>
<dbReference type="PROSITE" id="PS00455">
    <property type="entry name" value="AMP_BINDING"/>
    <property type="match status" value="1"/>
</dbReference>
<dbReference type="GO" id="GO:0004467">
    <property type="term" value="F:long-chain fatty acid-CoA ligase activity"/>
    <property type="evidence" value="ECO:0007669"/>
    <property type="project" value="UniProtKB-EC"/>
</dbReference>
<dbReference type="InterPro" id="IPR000873">
    <property type="entry name" value="AMP-dep_synth/lig_dom"/>
</dbReference>
<dbReference type="InterPro" id="IPR050237">
    <property type="entry name" value="ATP-dep_AMP-bd_enzyme"/>
</dbReference>
<feature type="region of interest" description="Disordered" evidence="1">
    <location>
        <begin position="9"/>
        <end position="29"/>
    </location>
</feature>
<dbReference type="EC" id="6.2.1.3" evidence="4"/>
<organism evidence="4 5">
    <name type="scientific">Phenylobacterium glaciei</name>
    <dbReference type="NCBI Taxonomy" id="2803784"/>
    <lineage>
        <taxon>Bacteria</taxon>
        <taxon>Pseudomonadati</taxon>
        <taxon>Pseudomonadota</taxon>
        <taxon>Alphaproteobacteria</taxon>
        <taxon>Caulobacterales</taxon>
        <taxon>Caulobacteraceae</taxon>
        <taxon>Phenylobacterium</taxon>
    </lineage>
</organism>
<dbReference type="Pfam" id="PF13193">
    <property type="entry name" value="AMP-binding_C"/>
    <property type="match status" value="1"/>
</dbReference>
<comment type="caution">
    <text evidence="4">The sequence shown here is derived from an EMBL/GenBank/DDBJ whole genome shotgun (WGS) entry which is preliminary data.</text>
</comment>
<evidence type="ECO:0000256" key="1">
    <source>
        <dbReference type="SAM" id="MobiDB-lite"/>
    </source>
</evidence>
<dbReference type="InterPro" id="IPR045851">
    <property type="entry name" value="AMP-bd_C_sf"/>
</dbReference>
<dbReference type="InterPro" id="IPR025110">
    <property type="entry name" value="AMP-bd_C"/>
</dbReference>
<dbReference type="InterPro" id="IPR020845">
    <property type="entry name" value="AMP-binding_CS"/>
</dbReference>
<feature type="domain" description="AMP-binding enzyme C-terminal" evidence="3">
    <location>
        <begin position="425"/>
        <end position="501"/>
    </location>
</feature>
<gene>
    <name evidence="4" type="ORF">JKL49_13345</name>
</gene>
<dbReference type="Gene3D" id="3.30.300.30">
    <property type="match status" value="1"/>
</dbReference>
<dbReference type="Gene3D" id="3.40.50.12780">
    <property type="entry name" value="N-terminal domain of ligase-like"/>
    <property type="match status" value="1"/>
</dbReference>
<evidence type="ECO:0000313" key="5">
    <source>
        <dbReference type="Proteomes" id="UP000622580"/>
    </source>
</evidence>
<dbReference type="Proteomes" id="UP000622580">
    <property type="component" value="Unassembled WGS sequence"/>
</dbReference>
<dbReference type="AlphaFoldDB" id="A0A941HW05"/>
<dbReference type="NCBIfam" id="NF004837">
    <property type="entry name" value="PRK06187.1"/>
    <property type="match status" value="1"/>
</dbReference>
<keyword evidence="5" id="KW-1185">Reference proteome</keyword>
<accession>A0A941HW05</accession>
<evidence type="ECO:0000313" key="4">
    <source>
        <dbReference type="EMBL" id="MBR7620374.1"/>
    </source>
</evidence>
<dbReference type="Pfam" id="PF00501">
    <property type="entry name" value="AMP-binding"/>
    <property type="match status" value="1"/>
</dbReference>
<protein>
    <submittedName>
        <fullName evidence="4">Long-chain-fatty-acid--CoA ligase</fullName>
        <ecNumber evidence="4">6.2.1.3</ecNumber>
    </submittedName>
</protein>
<sequence>MYGLAEMLNSAARGRPGGPSTRFSGRARTWSETRERVARLAGALKSLGVTPGDRVAILALNSDRYTEFLSAVWWLGAAVVPMNIRWTAAEHAYSLKDSGARVLFVDATFAGMAAGLTQACPELTTLVLCEDGPAPGDMLAYEDLLAAAAPSPDAQAGGEDLAGLYYTGGTTGFPKGVVIPHRALWYNNMLCAKVLEMEPDDVVLHAAPMFHMADSCLGGAASLVGAAHTYVPRFEPEAVMAAIEAQGVTHTVIVPTMIAMLLNHPAFATERLASLRVIGYGGSSIARGVLADALTKLPHVRFVQVYGQTEMAPVLTSLHPSYHTLEGPRSGKLAAAGRVAPGCEVRIVDEAGHDLPTGQVGEVIARGPGMMHGYWNQPDQTAATIKHGWVHTGDGGYLDADGFLFIVDRLKDMIVTGGENVFTAEVESALSTHPAVAEVAVIGIPNDQWGEEVHAIVVLRPGLEVAEPALLAHCEDLLANYKRPRSVTFRAESLPLSGAGKVLKRDLRAPFWAGRERGVN</sequence>
<dbReference type="SUPFAM" id="SSF56801">
    <property type="entry name" value="Acetyl-CoA synthetase-like"/>
    <property type="match status" value="1"/>
</dbReference>
<dbReference type="EMBL" id="JAGSGD010000001">
    <property type="protein sequence ID" value="MBR7620374.1"/>
    <property type="molecule type" value="Genomic_DNA"/>
</dbReference>
<feature type="domain" description="AMP-dependent synthetase/ligase" evidence="2">
    <location>
        <begin position="11"/>
        <end position="375"/>
    </location>
</feature>
<evidence type="ECO:0000259" key="2">
    <source>
        <dbReference type="Pfam" id="PF00501"/>
    </source>
</evidence>
<evidence type="ECO:0000259" key="3">
    <source>
        <dbReference type="Pfam" id="PF13193"/>
    </source>
</evidence>